<evidence type="ECO:0000256" key="1">
    <source>
        <dbReference type="ARBA" id="ARBA00022801"/>
    </source>
</evidence>
<keyword evidence="1 3" id="KW-0378">Hydrolase</keyword>
<dbReference type="PROSITE" id="PS51462">
    <property type="entry name" value="NUDIX"/>
    <property type="match status" value="1"/>
</dbReference>
<dbReference type="GO" id="GO:0047631">
    <property type="term" value="F:ADP-ribose diphosphatase activity"/>
    <property type="evidence" value="ECO:0007669"/>
    <property type="project" value="UniProtKB-EC"/>
</dbReference>
<dbReference type="Proteomes" id="UP000095594">
    <property type="component" value="Unassembled WGS sequence"/>
</dbReference>
<name>A0A174G1P0_9CLOT</name>
<dbReference type="EC" id="3.6.1.13" evidence="3"/>
<dbReference type="InterPro" id="IPR000086">
    <property type="entry name" value="NUDIX_hydrolase_dom"/>
</dbReference>
<sequence length="200" mass="22566">MKKTKIKDVEVLARTKFLSLYNAKYENKNGREKNWTIASRKGTEVLNETLLQGKEDKVDAVVIVAFHKSEKKLVLVKQFRVPINDYIYELPAGLVDQGEDALNSLKRELKEETGLDLVEIIPGIGRDKVYLSPGMTDESVNLVYCTCEGDISKDGLEEDEDLEPLLISKEEAKAILESDSKIDIKCLMVLQSFININTDI</sequence>
<feature type="domain" description="Nudix hydrolase" evidence="2">
    <location>
        <begin position="56"/>
        <end position="190"/>
    </location>
</feature>
<evidence type="ECO:0000313" key="3">
    <source>
        <dbReference type="EMBL" id="CUO56373.1"/>
    </source>
</evidence>
<dbReference type="AlphaFoldDB" id="A0A174G1P0"/>
<dbReference type="GO" id="GO:0019693">
    <property type="term" value="P:ribose phosphate metabolic process"/>
    <property type="evidence" value="ECO:0007669"/>
    <property type="project" value="TreeGrafter"/>
</dbReference>
<dbReference type="PANTHER" id="PTHR11839:SF1">
    <property type="entry name" value="ADP-SUGAR PYROPHOSPHATASE"/>
    <property type="match status" value="1"/>
</dbReference>
<proteinExistence type="predicted"/>
<protein>
    <submittedName>
        <fullName evidence="3">NUDIX hydrolase</fullName>
        <ecNumber evidence="3">3.6.1.13</ecNumber>
    </submittedName>
</protein>
<evidence type="ECO:0000313" key="4">
    <source>
        <dbReference type="Proteomes" id="UP000095594"/>
    </source>
</evidence>
<dbReference type="OrthoDB" id="9788922at2"/>
<dbReference type="CDD" id="cd03424">
    <property type="entry name" value="NUDIX_ADPRase_Nudt5_UGPPase_Nudt14"/>
    <property type="match status" value="1"/>
</dbReference>
<dbReference type="GO" id="GO:0006753">
    <property type="term" value="P:nucleoside phosphate metabolic process"/>
    <property type="evidence" value="ECO:0007669"/>
    <property type="project" value="TreeGrafter"/>
</dbReference>
<reference evidence="3 4" key="1">
    <citation type="submission" date="2015-09" db="EMBL/GenBank/DDBJ databases">
        <authorList>
            <consortium name="Pathogen Informatics"/>
        </authorList>
    </citation>
    <scope>NUCLEOTIDE SEQUENCE [LARGE SCALE GENOMIC DNA]</scope>
    <source>
        <strain evidence="3 4">2789STDY5834856</strain>
    </source>
</reference>
<dbReference type="SUPFAM" id="SSF55811">
    <property type="entry name" value="Nudix"/>
    <property type="match status" value="1"/>
</dbReference>
<dbReference type="Gene3D" id="3.90.79.10">
    <property type="entry name" value="Nucleoside Triphosphate Pyrophosphohydrolase"/>
    <property type="match status" value="1"/>
</dbReference>
<dbReference type="RefSeq" id="WP_055265766.1">
    <property type="nucleotide sequence ID" value="NZ_CABIXQ010000011.1"/>
</dbReference>
<accession>A0A174G1P0</accession>
<organism evidence="3 4">
    <name type="scientific">Clostridium disporicum</name>
    <dbReference type="NCBI Taxonomy" id="84024"/>
    <lineage>
        <taxon>Bacteria</taxon>
        <taxon>Bacillati</taxon>
        <taxon>Bacillota</taxon>
        <taxon>Clostridia</taxon>
        <taxon>Eubacteriales</taxon>
        <taxon>Clostridiaceae</taxon>
        <taxon>Clostridium</taxon>
    </lineage>
</organism>
<gene>
    <name evidence="3" type="primary">nudF_1</name>
    <name evidence="3" type="ORF">ERS852471_01784</name>
</gene>
<dbReference type="PANTHER" id="PTHR11839">
    <property type="entry name" value="UDP/ADP-SUGAR PYROPHOSPHATASE"/>
    <property type="match status" value="1"/>
</dbReference>
<evidence type="ECO:0000259" key="2">
    <source>
        <dbReference type="PROSITE" id="PS51462"/>
    </source>
</evidence>
<dbReference type="Pfam" id="PF00293">
    <property type="entry name" value="NUDIX"/>
    <property type="match status" value="1"/>
</dbReference>
<dbReference type="EMBL" id="CYZX01000011">
    <property type="protein sequence ID" value="CUO56373.1"/>
    <property type="molecule type" value="Genomic_DNA"/>
</dbReference>
<dbReference type="InterPro" id="IPR015797">
    <property type="entry name" value="NUDIX_hydrolase-like_dom_sf"/>
</dbReference>